<sequence>MVAEGSNITFTCEASGSPTPAVTWLKDGEPLGRQSNPVPGSPRLSLVAVGPADAGVYSCLAANEVGEARKVFHLLVMGACLPPGIWKGSLANSLPPSPPGPPTSPCCTYQAEHPGGDALLDCDARGHPVPLVRWSKDGVPVAGPRARVLPNATLLLPAVSRRDAGSYSCLARNTLGSAVAHASLAVQGGCLPRGASGGPGKRTLGRVLALWWHLFSLTPRATDAGAGCHHLPCLLVLGTRRQGGPERVPAHPGHLPARVTAGVCHR</sequence>
<dbReference type="GO" id="GO:0070593">
    <property type="term" value="P:dendrite self-avoidance"/>
    <property type="evidence" value="ECO:0007669"/>
    <property type="project" value="TreeGrafter"/>
</dbReference>
<dbReference type="SMART" id="SM00409">
    <property type="entry name" value="IG"/>
    <property type="match status" value="2"/>
</dbReference>
<dbReference type="FunFam" id="2.60.40.10:FF:000032">
    <property type="entry name" value="palladin isoform X1"/>
    <property type="match status" value="2"/>
</dbReference>
<dbReference type="GO" id="GO:0005886">
    <property type="term" value="C:plasma membrane"/>
    <property type="evidence" value="ECO:0007669"/>
    <property type="project" value="TreeGrafter"/>
</dbReference>
<keyword evidence="1" id="KW-1015">Disulfide bond</keyword>
<dbReference type="CDD" id="cd00096">
    <property type="entry name" value="Ig"/>
    <property type="match status" value="1"/>
</dbReference>
<dbReference type="PANTHER" id="PTHR10075:SF103">
    <property type="entry name" value="ROUNDABOUT HOMOLOG 4"/>
    <property type="match status" value="1"/>
</dbReference>
<dbReference type="AlphaFoldDB" id="A0A8C8B6S4"/>
<feature type="domain" description="Ig-like" evidence="3">
    <location>
        <begin position="99"/>
        <end position="185"/>
    </location>
</feature>
<feature type="domain" description="Ig-like" evidence="3">
    <location>
        <begin position="1"/>
        <end position="72"/>
    </location>
</feature>
<keyword evidence="2" id="KW-0393">Immunoglobulin domain</keyword>
<dbReference type="GO" id="GO:0030424">
    <property type="term" value="C:axon"/>
    <property type="evidence" value="ECO:0007669"/>
    <property type="project" value="TreeGrafter"/>
</dbReference>
<organism evidence="4 5">
    <name type="scientific">Otus sunia</name>
    <name type="common">Oriental scops-owl</name>
    <dbReference type="NCBI Taxonomy" id="257818"/>
    <lineage>
        <taxon>Eukaryota</taxon>
        <taxon>Metazoa</taxon>
        <taxon>Chordata</taxon>
        <taxon>Craniata</taxon>
        <taxon>Vertebrata</taxon>
        <taxon>Euteleostomi</taxon>
        <taxon>Archelosauria</taxon>
        <taxon>Archosauria</taxon>
        <taxon>Dinosauria</taxon>
        <taxon>Saurischia</taxon>
        <taxon>Theropoda</taxon>
        <taxon>Coelurosauria</taxon>
        <taxon>Aves</taxon>
        <taxon>Neognathae</taxon>
        <taxon>Neoaves</taxon>
        <taxon>Telluraves</taxon>
        <taxon>Strigiformes</taxon>
        <taxon>Strigidae</taxon>
        <taxon>Otus</taxon>
    </lineage>
</organism>
<keyword evidence="5" id="KW-1185">Reference proteome</keyword>
<dbReference type="InterPro" id="IPR007110">
    <property type="entry name" value="Ig-like_dom"/>
</dbReference>
<dbReference type="Gene3D" id="2.60.40.10">
    <property type="entry name" value="Immunoglobulins"/>
    <property type="match status" value="2"/>
</dbReference>
<evidence type="ECO:0000259" key="3">
    <source>
        <dbReference type="PROSITE" id="PS50835"/>
    </source>
</evidence>
<evidence type="ECO:0000313" key="4">
    <source>
        <dbReference type="Ensembl" id="ENSOSUP00000014596.1"/>
    </source>
</evidence>
<dbReference type="Proteomes" id="UP000694552">
    <property type="component" value="Unplaced"/>
</dbReference>
<dbReference type="PROSITE" id="PS50835">
    <property type="entry name" value="IG_LIKE"/>
    <property type="match status" value="2"/>
</dbReference>
<evidence type="ECO:0000256" key="1">
    <source>
        <dbReference type="ARBA" id="ARBA00023157"/>
    </source>
</evidence>
<dbReference type="GO" id="GO:0007156">
    <property type="term" value="P:homophilic cell adhesion via plasma membrane adhesion molecules"/>
    <property type="evidence" value="ECO:0007669"/>
    <property type="project" value="TreeGrafter"/>
</dbReference>
<evidence type="ECO:0000256" key="2">
    <source>
        <dbReference type="ARBA" id="ARBA00023319"/>
    </source>
</evidence>
<dbReference type="SUPFAM" id="SSF48726">
    <property type="entry name" value="Immunoglobulin"/>
    <property type="match status" value="2"/>
</dbReference>
<dbReference type="GO" id="GO:0098632">
    <property type="term" value="F:cell-cell adhesion mediator activity"/>
    <property type="evidence" value="ECO:0007669"/>
    <property type="project" value="TreeGrafter"/>
</dbReference>
<dbReference type="InterPro" id="IPR013098">
    <property type="entry name" value="Ig_I-set"/>
</dbReference>
<dbReference type="Ensembl" id="ENSOSUT00000015084.1">
    <property type="protein sequence ID" value="ENSOSUP00000014596.1"/>
    <property type="gene ID" value="ENSOSUG00000010410.1"/>
</dbReference>
<dbReference type="InterPro" id="IPR003599">
    <property type="entry name" value="Ig_sub"/>
</dbReference>
<dbReference type="GO" id="GO:0007411">
    <property type="term" value="P:axon guidance"/>
    <property type="evidence" value="ECO:0007669"/>
    <property type="project" value="TreeGrafter"/>
</dbReference>
<dbReference type="InterPro" id="IPR003598">
    <property type="entry name" value="Ig_sub2"/>
</dbReference>
<dbReference type="PANTHER" id="PTHR10075">
    <property type="entry name" value="BASIGIN RELATED"/>
    <property type="match status" value="1"/>
</dbReference>
<protein>
    <recommendedName>
        <fullName evidence="3">Ig-like domain-containing protein</fullName>
    </recommendedName>
</protein>
<evidence type="ECO:0000313" key="5">
    <source>
        <dbReference type="Proteomes" id="UP000694552"/>
    </source>
</evidence>
<dbReference type="Pfam" id="PF13927">
    <property type="entry name" value="Ig_3"/>
    <property type="match status" value="1"/>
</dbReference>
<name>A0A8C8B6S4_9STRI</name>
<reference evidence="4" key="2">
    <citation type="submission" date="2025-09" db="UniProtKB">
        <authorList>
            <consortium name="Ensembl"/>
        </authorList>
    </citation>
    <scope>IDENTIFICATION</scope>
</reference>
<accession>A0A8C8B6S4</accession>
<dbReference type="Pfam" id="PF07679">
    <property type="entry name" value="I-set"/>
    <property type="match status" value="1"/>
</dbReference>
<dbReference type="InterPro" id="IPR013783">
    <property type="entry name" value="Ig-like_fold"/>
</dbReference>
<dbReference type="SMART" id="SM00408">
    <property type="entry name" value="IGc2"/>
    <property type="match status" value="2"/>
</dbReference>
<proteinExistence type="predicted"/>
<reference evidence="4" key="1">
    <citation type="submission" date="2025-08" db="UniProtKB">
        <authorList>
            <consortium name="Ensembl"/>
        </authorList>
    </citation>
    <scope>IDENTIFICATION</scope>
</reference>
<dbReference type="InterPro" id="IPR036179">
    <property type="entry name" value="Ig-like_dom_sf"/>
</dbReference>